<dbReference type="PANTHER" id="PTHR30572:SF18">
    <property type="entry name" value="ABC-TYPE MACROLIDE FAMILY EXPORT SYSTEM PERMEASE COMPONENT 2"/>
    <property type="match status" value="1"/>
</dbReference>
<feature type="transmembrane region" description="Helical" evidence="6">
    <location>
        <begin position="679"/>
        <end position="703"/>
    </location>
</feature>
<comment type="caution">
    <text evidence="9">The sequence shown here is derived from an EMBL/GenBank/DDBJ whole genome shotgun (WGS) entry which is preliminary data.</text>
</comment>
<evidence type="ECO:0000259" key="8">
    <source>
        <dbReference type="Pfam" id="PF12704"/>
    </source>
</evidence>
<feature type="transmembrane region" description="Helical" evidence="6">
    <location>
        <begin position="328"/>
        <end position="355"/>
    </location>
</feature>
<reference evidence="9 10" key="1">
    <citation type="submission" date="2024-04" db="EMBL/GenBank/DDBJ databases">
        <title>Albibacterium profundi sp. nov., isolated from sediment of the Challenger Deep of Mariana Trench.</title>
        <authorList>
            <person name="Wang Y."/>
        </authorList>
    </citation>
    <scope>NUCLEOTIDE SEQUENCE [LARGE SCALE GENOMIC DNA]</scope>
    <source>
        <strain evidence="9 10">RHL897</strain>
    </source>
</reference>
<protein>
    <submittedName>
        <fullName evidence="9">FtsX-like permease family protein</fullName>
    </submittedName>
</protein>
<dbReference type="Pfam" id="PF02687">
    <property type="entry name" value="FtsX"/>
    <property type="match status" value="2"/>
</dbReference>
<feature type="transmembrane region" description="Helical" evidence="6">
    <location>
        <begin position="731"/>
        <end position="751"/>
    </location>
</feature>
<feature type="domain" description="ABC3 transporter permease C-terminal" evidence="7">
    <location>
        <begin position="290"/>
        <end position="402"/>
    </location>
</feature>
<comment type="subcellular location">
    <subcellularLocation>
        <location evidence="1">Cell membrane</location>
        <topology evidence="1">Multi-pass membrane protein</topology>
    </subcellularLocation>
</comment>
<feature type="transmembrane region" description="Helical" evidence="6">
    <location>
        <begin position="375"/>
        <end position="402"/>
    </location>
</feature>
<dbReference type="RefSeq" id="WP_375556048.1">
    <property type="nucleotide sequence ID" value="NZ_JBBVGT010000001.1"/>
</dbReference>
<evidence type="ECO:0000256" key="3">
    <source>
        <dbReference type="ARBA" id="ARBA00022692"/>
    </source>
</evidence>
<evidence type="ECO:0000313" key="10">
    <source>
        <dbReference type="Proteomes" id="UP001580928"/>
    </source>
</evidence>
<keyword evidence="2" id="KW-1003">Cell membrane</keyword>
<dbReference type="InterPro" id="IPR003838">
    <property type="entry name" value="ABC3_permease_C"/>
</dbReference>
<evidence type="ECO:0000313" key="9">
    <source>
        <dbReference type="EMBL" id="MFB5944469.1"/>
    </source>
</evidence>
<feature type="transmembrane region" description="Helical" evidence="6">
    <location>
        <begin position="423"/>
        <end position="446"/>
    </location>
</feature>
<sequence>MIWNYFKTAWRTLLKNKVSTFINVLGLTVGICACMLVTTVVLDEISYDSHWKHADNLYRIVSVHPDQADGSHKSGAAYVGLAPELQRNFPEVIDYSELYISPIQLKINKQDSEPFNSVMLYTDTSVQNLLDINLLQQGDLAPSSETSKIIISKSFKENYFPNTDPVGKILYDVPRYEAAANEYLIAGVMDDMPANTHLRADLVLIQNRSIQELNKDDWGRYVRHYLLLREGTDYRAFAEKVNTWYKNNTSRKHVTQFEFQPIQDVYLKSDFPAYQIIKGNIQHIYIFSGVAILLLLIACINYVNLSTARALSRRKETGVRKVLGASRAYIITQFLIESLLTFGIATCIAFVLYQLSISPLEAFIGHPLAVTLNAGWQYIAGGGLSILFICLLTGLYPAWLISGFKGSGTLNKLLQTTNRNHNWLRKSLVVAQFSISIVIVVAMLIVQQQVNFMKNKDVGFNADGLISINHVSFENNLDALKTEIKRDPSVISLSISSWLPSDGAGYMVKTIDNPLNPGEKQELWYIAGDPNLAETLGLQLTDGRFLSSAISSDALEATDLEAEVNATRPAIMTRGTFDALQINSLNQPFEEAKILPVGIVEDFNSESLHKTLMPTVIVAYKNPPYGALLIRVKPGTEHQVMKSVASTWREMYPEKFLDMSMVKETLESQYKAEEKLRTLFTAFSLLTMLLAALGVFGLVVHAVSLRFREIGVRKVLGASVSGIATMLSKDFIKPVFLAILIASPIAWWAMNKWLEDFAYRIEIQWWMFALAGLGAILIALITVSSQAIKAAIANPVDSLRDE</sequence>
<dbReference type="PANTHER" id="PTHR30572">
    <property type="entry name" value="MEMBRANE COMPONENT OF TRANSPORTER-RELATED"/>
    <property type="match status" value="1"/>
</dbReference>
<evidence type="ECO:0000256" key="2">
    <source>
        <dbReference type="ARBA" id="ARBA00022475"/>
    </source>
</evidence>
<keyword evidence="10" id="KW-1185">Reference proteome</keyword>
<keyword evidence="5 6" id="KW-0472">Membrane</keyword>
<keyword evidence="3 6" id="KW-0812">Transmembrane</keyword>
<keyword evidence="4 6" id="KW-1133">Transmembrane helix</keyword>
<proteinExistence type="predicted"/>
<feature type="transmembrane region" description="Helical" evidence="6">
    <location>
        <begin position="21"/>
        <end position="42"/>
    </location>
</feature>
<organism evidence="9 10">
    <name type="scientific">Albibacterium profundi</name>
    <dbReference type="NCBI Taxonomy" id="3134906"/>
    <lineage>
        <taxon>Bacteria</taxon>
        <taxon>Pseudomonadati</taxon>
        <taxon>Bacteroidota</taxon>
        <taxon>Sphingobacteriia</taxon>
        <taxon>Sphingobacteriales</taxon>
        <taxon>Sphingobacteriaceae</taxon>
        <taxon>Albibacterium</taxon>
    </lineage>
</organism>
<feature type="transmembrane region" description="Helical" evidence="6">
    <location>
        <begin position="763"/>
        <end position="783"/>
    </location>
</feature>
<evidence type="ECO:0000256" key="6">
    <source>
        <dbReference type="SAM" id="Phobius"/>
    </source>
</evidence>
<name>A0ABV5CA94_9SPHI</name>
<feature type="transmembrane region" description="Helical" evidence="6">
    <location>
        <begin position="284"/>
        <end position="307"/>
    </location>
</feature>
<evidence type="ECO:0000256" key="4">
    <source>
        <dbReference type="ARBA" id="ARBA00022989"/>
    </source>
</evidence>
<feature type="domain" description="ABC3 transporter permease C-terminal" evidence="7">
    <location>
        <begin position="682"/>
        <end position="795"/>
    </location>
</feature>
<dbReference type="PROSITE" id="PS51257">
    <property type="entry name" value="PROKAR_LIPOPROTEIN"/>
    <property type="match status" value="1"/>
</dbReference>
<dbReference type="Pfam" id="PF12704">
    <property type="entry name" value="MacB_PCD"/>
    <property type="match status" value="1"/>
</dbReference>
<evidence type="ECO:0000259" key="7">
    <source>
        <dbReference type="Pfam" id="PF02687"/>
    </source>
</evidence>
<evidence type="ECO:0000256" key="1">
    <source>
        <dbReference type="ARBA" id="ARBA00004651"/>
    </source>
</evidence>
<dbReference type="EMBL" id="JBBVGT010000001">
    <property type="protein sequence ID" value="MFB5944469.1"/>
    <property type="molecule type" value="Genomic_DNA"/>
</dbReference>
<dbReference type="Proteomes" id="UP001580928">
    <property type="component" value="Unassembled WGS sequence"/>
</dbReference>
<dbReference type="InterPro" id="IPR025857">
    <property type="entry name" value="MacB_PCD"/>
</dbReference>
<dbReference type="InterPro" id="IPR050250">
    <property type="entry name" value="Macrolide_Exporter_MacB"/>
</dbReference>
<evidence type="ECO:0000256" key="5">
    <source>
        <dbReference type="ARBA" id="ARBA00023136"/>
    </source>
</evidence>
<feature type="domain" description="MacB-like periplasmic core" evidence="8">
    <location>
        <begin position="20"/>
        <end position="242"/>
    </location>
</feature>
<gene>
    <name evidence="9" type="ORF">WKR92_01345</name>
</gene>
<accession>A0ABV5CA94</accession>